<dbReference type="EMBL" id="BEXD01000313">
    <property type="protein sequence ID" value="GBB86367.1"/>
    <property type="molecule type" value="Genomic_DNA"/>
</dbReference>
<comment type="caution">
    <text evidence="2">The sequence shown here is derived from an EMBL/GenBank/DDBJ whole genome shotgun (WGS) entry which is preliminary data.</text>
</comment>
<dbReference type="AlphaFoldDB" id="A0A2Z6Q8A1"/>
<reference evidence="2 4" key="1">
    <citation type="submission" date="2017-11" db="EMBL/GenBank/DDBJ databases">
        <title>The genome of Rhizophagus clarus HR1 reveals common genetic basis of auxotrophy among arbuscular mycorrhizal fungi.</title>
        <authorList>
            <person name="Kobayashi Y."/>
        </authorList>
    </citation>
    <scope>NUCLEOTIDE SEQUENCE [LARGE SCALE GENOMIC DNA]</scope>
    <source>
        <strain evidence="2 4">HR1</strain>
    </source>
</reference>
<dbReference type="Proteomes" id="UP000247702">
    <property type="component" value="Unassembled WGS sequence"/>
</dbReference>
<name>A0A2Z6Q8A1_9GLOM</name>
<organism evidence="2 4">
    <name type="scientific">Rhizophagus clarus</name>
    <dbReference type="NCBI Taxonomy" id="94130"/>
    <lineage>
        <taxon>Eukaryota</taxon>
        <taxon>Fungi</taxon>
        <taxon>Fungi incertae sedis</taxon>
        <taxon>Mucoromycota</taxon>
        <taxon>Glomeromycotina</taxon>
        <taxon>Glomeromycetes</taxon>
        <taxon>Glomerales</taxon>
        <taxon>Glomeraceae</taxon>
        <taxon>Rhizophagus</taxon>
    </lineage>
</organism>
<dbReference type="EMBL" id="BLAL01000020">
    <property type="protein sequence ID" value="GES76394.1"/>
    <property type="molecule type" value="Genomic_DNA"/>
</dbReference>
<dbReference type="InterPro" id="IPR036910">
    <property type="entry name" value="HMG_box_dom_sf"/>
</dbReference>
<proteinExistence type="predicted"/>
<feature type="region of interest" description="Disordered" evidence="1">
    <location>
        <begin position="104"/>
        <end position="130"/>
    </location>
</feature>
<protein>
    <recommendedName>
        <fullName evidence="5">HMG box domain-containing protein</fullName>
    </recommendedName>
</protein>
<sequence>MPKQNTPTLRFRSQRIQQQRGLRRGNSKTKFGNCFTLFSSDYKRSDPQFATLSVLNYSHYASEGWKNLSEEQKITYRWLYEILKQELSPEPQDKYTGILNFVATPTTPNLHDPPPPNHQQKPTYSKYRLY</sequence>
<reference evidence="3" key="2">
    <citation type="submission" date="2019-10" db="EMBL/GenBank/DDBJ databases">
        <title>Conservation and host-specific expression of non-tandemly repeated heterogenous ribosome RNA gene in arbuscular mycorrhizal fungi.</title>
        <authorList>
            <person name="Maeda T."/>
            <person name="Kobayashi Y."/>
            <person name="Nakagawa T."/>
            <person name="Ezawa T."/>
            <person name="Yamaguchi K."/>
            <person name="Bino T."/>
            <person name="Nishimoto Y."/>
            <person name="Shigenobu S."/>
            <person name="Kawaguchi M."/>
        </authorList>
    </citation>
    <scope>NUCLEOTIDE SEQUENCE</scope>
    <source>
        <strain evidence="3">HR1</strain>
    </source>
</reference>
<dbReference type="Proteomes" id="UP000615446">
    <property type="component" value="Unassembled WGS sequence"/>
</dbReference>
<gene>
    <name evidence="3" type="ORF">RCL2_000380100</name>
    <name evidence="2" type="ORF">RclHR1_01280004</name>
</gene>
<keyword evidence="4" id="KW-1185">Reference proteome</keyword>
<evidence type="ECO:0000313" key="2">
    <source>
        <dbReference type="EMBL" id="GBB86367.1"/>
    </source>
</evidence>
<evidence type="ECO:0008006" key="5">
    <source>
        <dbReference type="Google" id="ProtNLM"/>
    </source>
</evidence>
<accession>A0A2Z6Q8A1</accession>
<evidence type="ECO:0000313" key="3">
    <source>
        <dbReference type="EMBL" id="GES76394.1"/>
    </source>
</evidence>
<dbReference type="SUPFAM" id="SSF47095">
    <property type="entry name" value="HMG-box"/>
    <property type="match status" value="1"/>
</dbReference>
<evidence type="ECO:0000313" key="4">
    <source>
        <dbReference type="Proteomes" id="UP000247702"/>
    </source>
</evidence>
<evidence type="ECO:0000256" key="1">
    <source>
        <dbReference type="SAM" id="MobiDB-lite"/>
    </source>
</evidence>
<dbReference type="Gene3D" id="1.10.30.10">
    <property type="entry name" value="High mobility group box domain"/>
    <property type="match status" value="1"/>
</dbReference>